<dbReference type="EMBL" id="JPMD01000008">
    <property type="protein sequence ID" value="KEZ87726.1"/>
    <property type="molecule type" value="Genomic_DNA"/>
</dbReference>
<keyword evidence="3" id="KW-0238">DNA-binding</keyword>
<dbReference type="PANTHER" id="PTHR43280:SF2">
    <property type="entry name" value="HTH-TYPE TRANSCRIPTIONAL REGULATOR EXSA"/>
    <property type="match status" value="1"/>
</dbReference>
<evidence type="ECO:0000259" key="8">
    <source>
        <dbReference type="PROSITE" id="PS50110"/>
    </source>
</evidence>
<evidence type="ECO:0000256" key="5">
    <source>
        <dbReference type="ARBA" id="ARBA00024867"/>
    </source>
</evidence>
<dbReference type="GO" id="GO:0043565">
    <property type="term" value="F:sequence-specific DNA binding"/>
    <property type="evidence" value="ECO:0007669"/>
    <property type="project" value="InterPro"/>
</dbReference>
<proteinExistence type="predicted"/>
<keyword evidence="2" id="KW-0805">Transcription regulation</keyword>
<dbReference type="STRING" id="318464.IO99_04260"/>
<sequence>MKVYKVLIVDDEVLVRVGLKSTIDWNSIGFTVIGEAPNGEKAYEMYKLYNPDVIITDIKMPKKDGLWLTEEVRKEDSLTQILVLTCYDDFTNVRQALKCGANNYILKSEVEDEELISTMLEVKRNLDNMDKDALGKDKTSETLMKTKNQLIEYLIDGSSSFDEVDFEGFKQVDFNIYGGKYSILGFFPETNDIITSIKERENENVKNAMIELITWIFSKEKIQCLLKEQEDGLIYFISKEDIKYGEVQEVIKYIKTTVIQYFNIKLDVIYTPMFSELREFPNYFKEYIERTKDIFYLPLGSVVETRENKELQDINMLKFEKQSKSILINFIEEGNLEGGKSHIENIEKKINGCKISELTCKLMYCNIIVSILEKYEEYFQGNDYDTLYQGYYNKIMDSTRIMFISKLMCKFLDEICQLVLRIRDDQNSKYIINKVVEYIEKNYSSKVTLEDIATHINLSKQYLSFLFKKETGINISSYIINLRIEKAKEMINKGEDSMKVIYQRVGFTDQQYFYKTFKKVTGLTVGQYKDTIQK</sequence>
<dbReference type="SMART" id="SM00342">
    <property type="entry name" value="HTH_ARAC"/>
    <property type="match status" value="1"/>
</dbReference>
<comment type="function">
    <text evidence="5">May play the central regulatory role in sporulation. It may be an element of the effector pathway responsible for the activation of sporulation genes in response to nutritional stress. Spo0A may act in concert with spo0H (a sigma factor) to control the expression of some genes that are critical to the sporulation process.</text>
</comment>
<dbReference type="InterPro" id="IPR009057">
    <property type="entry name" value="Homeodomain-like_sf"/>
</dbReference>
<evidence type="ECO:0000256" key="4">
    <source>
        <dbReference type="ARBA" id="ARBA00023163"/>
    </source>
</evidence>
<feature type="modified residue" description="4-aspartylphosphate" evidence="6">
    <location>
        <position position="57"/>
    </location>
</feature>
<dbReference type="InterPro" id="IPR011006">
    <property type="entry name" value="CheY-like_superfamily"/>
</dbReference>
<feature type="domain" description="HTH araC/xylS-type" evidence="7">
    <location>
        <begin position="433"/>
        <end position="531"/>
    </location>
</feature>
<dbReference type="eggNOG" id="COG4753">
    <property type="taxonomic scope" value="Bacteria"/>
</dbReference>
<dbReference type="InterPro" id="IPR018060">
    <property type="entry name" value="HTH_AraC"/>
</dbReference>
<keyword evidence="6" id="KW-0597">Phosphoprotein</keyword>
<evidence type="ECO:0000313" key="9">
    <source>
        <dbReference type="EMBL" id="KEZ87726.1"/>
    </source>
</evidence>
<dbReference type="GO" id="GO:0003700">
    <property type="term" value="F:DNA-binding transcription factor activity"/>
    <property type="evidence" value="ECO:0007669"/>
    <property type="project" value="InterPro"/>
</dbReference>
<feature type="domain" description="Response regulatory" evidence="8">
    <location>
        <begin position="5"/>
        <end position="122"/>
    </location>
</feature>
<dbReference type="InterPro" id="IPR001789">
    <property type="entry name" value="Sig_transdc_resp-reg_receiver"/>
</dbReference>
<dbReference type="PROSITE" id="PS50110">
    <property type="entry name" value="RESPONSE_REGULATORY"/>
    <property type="match status" value="1"/>
</dbReference>
<evidence type="ECO:0000256" key="2">
    <source>
        <dbReference type="ARBA" id="ARBA00023015"/>
    </source>
</evidence>
<dbReference type="eggNOG" id="COG2207">
    <property type="taxonomic scope" value="Bacteria"/>
</dbReference>
<dbReference type="PANTHER" id="PTHR43280">
    <property type="entry name" value="ARAC-FAMILY TRANSCRIPTIONAL REGULATOR"/>
    <property type="match status" value="1"/>
</dbReference>
<evidence type="ECO:0000256" key="3">
    <source>
        <dbReference type="ARBA" id="ARBA00023125"/>
    </source>
</evidence>
<reference evidence="9 10" key="1">
    <citation type="submission" date="2014-07" db="EMBL/GenBank/DDBJ databases">
        <title>Draft genome of Clostridium sulfidigenes 113A isolated from sediments associated with methane hydrate from Krishna Godavari basin.</title>
        <authorList>
            <person name="Honkalas V.S."/>
            <person name="Dabir A.P."/>
            <person name="Arora P."/>
            <person name="Dhakephalkar P.K."/>
        </authorList>
    </citation>
    <scope>NUCLEOTIDE SEQUENCE [LARGE SCALE GENOMIC DNA]</scope>
    <source>
        <strain evidence="9 10">113A</strain>
    </source>
</reference>
<keyword evidence="10" id="KW-1185">Reference proteome</keyword>
<dbReference type="CDD" id="cd17536">
    <property type="entry name" value="REC_YesN-like"/>
    <property type="match status" value="1"/>
</dbReference>
<dbReference type="PROSITE" id="PS01124">
    <property type="entry name" value="HTH_ARAC_FAMILY_2"/>
    <property type="match status" value="1"/>
</dbReference>
<gene>
    <name evidence="9" type="ORF">IO99_04260</name>
</gene>
<dbReference type="SUPFAM" id="SSF52172">
    <property type="entry name" value="CheY-like"/>
    <property type="match status" value="1"/>
</dbReference>
<comment type="caution">
    <text evidence="9">The sequence shown here is derived from an EMBL/GenBank/DDBJ whole genome shotgun (WGS) entry which is preliminary data.</text>
</comment>
<dbReference type="AlphaFoldDB" id="A0A084JFJ2"/>
<keyword evidence="4" id="KW-0804">Transcription</keyword>
<organism evidence="9 10">
    <name type="scientific">Clostridium sulfidigenes</name>
    <dbReference type="NCBI Taxonomy" id="318464"/>
    <lineage>
        <taxon>Bacteria</taxon>
        <taxon>Bacillati</taxon>
        <taxon>Bacillota</taxon>
        <taxon>Clostridia</taxon>
        <taxon>Eubacteriales</taxon>
        <taxon>Clostridiaceae</taxon>
        <taxon>Clostridium</taxon>
    </lineage>
</organism>
<dbReference type="Proteomes" id="UP000028542">
    <property type="component" value="Unassembled WGS sequence"/>
</dbReference>
<dbReference type="Gene3D" id="3.40.50.2300">
    <property type="match status" value="1"/>
</dbReference>
<evidence type="ECO:0000256" key="1">
    <source>
        <dbReference type="ARBA" id="ARBA00018672"/>
    </source>
</evidence>
<dbReference type="Pfam" id="PF12833">
    <property type="entry name" value="HTH_18"/>
    <property type="match status" value="1"/>
</dbReference>
<dbReference type="SUPFAM" id="SSF46689">
    <property type="entry name" value="Homeodomain-like"/>
    <property type="match status" value="2"/>
</dbReference>
<name>A0A084JFJ2_9CLOT</name>
<accession>A0A084JFJ2</accession>
<dbReference type="RefSeq" id="WP_035130657.1">
    <property type="nucleotide sequence ID" value="NZ_JPMD01000008.1"/>
</dbReference>
<dbReference type="SMART" id="SM00448">
    <property type="entry name" value="REC"/>
    <property type="match status" value="1"/>
</dbReference>
<evidence type="ECO:0000256" key="6">
    <source>
        <dbReference type="PROSITE-ProRule" id="PRU00169"/>
    </source>
</evidence>
<evidence type="ECO:0000259" key="7">
    <source>
        <dbReference type="PROSITE" id="PS01124"/>
    </source>
</evidence>
<dbReference type="GO" id="GO:0000160">
    <property type="term" value="P:phosphorelay signal transduction system"/>
    <property type="evidence" value="ECO:0007669"/>
    <property type="project" value="InterPro"/>
</dbReference>
<evidence type="ECO:0000313" key="10">
    <source>
        <dbReference type="Proteomes" id="UP000028542"/>
    </source>
</evidence>
<protein>
    <recommendedName>
        <fullName evidence="1">Stage 0 sporulation protein A homolog</fullName>
    </recommendedName>
</protein>
<dbReference type="Gene3D" id="1.10.10.60">
    <property type="entry name" value="Homeodomain-like"/>
    <property type="match status" value="2"/>
</dbReference>
<dbReference type="Pfam" id="PF00072">
    <property type="entry name" value="Response_reg"/>
    <property type="match status" value="1"/>
</dbReference>